<feature type="compositionally biased region" description="Low complexity" evidence="1">
    <location>
        <begin position="323"/>
        <end position="333"/>
    </location>
</feature>
<feature type="region of interest" description="Disordered" evidence="1">
    <location>
        <begin position="218"/>
        <end position="439"/>
    </location>
</feature>
<evidence type="ECO:0000256" key="1">
    <source>
        <dbReference type="SAM" id="MobiDB-lite"/>
    </source>
</evidence>
<feature type="compositionally biased region" description="Pro residues" evidence="1">
    <location>
        <begin position="356"/>
        <end position="370"/>
    </location>
</feature>
<dbReference type="InterPro" id="IPR042575">
    <property type="entry name" value="UBAP1_C"/>
</dbReference>
<dbReference type="InterPro" id="IPR015940">
    <property type="entry name" value="UBA"/>
</dbReference>
<gene>
    <name evidence="3" type="ORF">GBAR_LOCUS28356</name>
</gene>
<dbReference type="SUPFAM" id="SSF46934">
    <property type="entry name" value="UBA-like"/>
    <property type="match status" value="1"/>
</dbReference>
<proteinExistence type="predicted"/>
<keyword evidence="4" id="KW-1185">Reference proteome</keyword>
<dbReference type="Gene3D" id="1.20.120.1920">
    <property type="entry name" value="UBAP1 SOUBA domain"/>
    <property type="match status" value="1"/>
</dbReference>
<evidence type="ECO:0000259" key="2">
    <source>
        <dbReference type="PROSITE" id="PS50030"/>
    </source>
</evidence>
<feature type="compositionally biased region" description="Low complexity" evidence="1">
    <location>
        <begin position="341"/>
        <end position="355"/>
    </location>
</feature>
<comment type="caution">
    <text evidence="3">The sequence shown here is derived from an EMBL/GenBank/DDBJ whole genome shotgun (WGS) entry which is preliminary data.</text>
</comment>
<protein>
    <submittedName>
        <fullName evidence="3">Ubiquitin-associated protein 1</fullName>
    </submittedName>
</protein>
<organism evidence="3 4">
    <name type="scientific">Geodia barretti</name>
    <name type="common">Barrett's horny sponge</name>
    <dbReference type="NCBI Taxonomy" id="519541"/>
    <lineage>
        <taxon>Eukaryota</taxon>
        <taxon>Metazoa</taxon>
        <taxon>Porifera</taxon>
        <taxon>Demospongiae</taxon>
        <taxon>Heteroscleromorpha</taxon>
        <taxon>Tetractinellida</taxon>
        <taxon>Astrophorina</taxon>
        <taxon>Geodiidae</taxon>
        <taxon>Geodia</taxon>
    </lineage>
</organism>
<feature type="compositionally biased region" description="Polar residues" evidence="1">
    <location>
        <begin position="411"/>
        <end position="438"/>
    </location>
</feature>
<evidence type="ECO:0000313" key="3">
    <source>
        <dbReference type="EMBL" id="CAI8051801.1"/>
    </source>
</evidence>
<dbReference type="InterPro" id="IPR009060">
    <property type="entry name" value="UBA-like_sf"/>
</dbReference>
<dbReference type="PRINTS" id="PR01217">
    <property type="entry name" value="PRICHEXTENSN"/>
</dbReference>
<feature type="domain" description="UBA" evidence="2">
    <location>
        <begin position="430"/>
        <end position="471"/>
    </location>
</feature>
<accession>A0AA35TRN0</accession>
<dbReference type="Proteomes" id="UP001174909">
    <property type="component" value="Unassembled WGS sequence"/>
</dbReference>
<evidence type="ECO:0000313" key="4">
    <source>
        <dbReference type="Proteomes" id="UP001174909"/>
    </source>
</evidence>
<dbReference type="AlphaFoldDB" id="A0AA35TRN0"/>
<sequence>MRLQLAALRSLWVELCHRDPSNFRGCPCHRLAGRHRSLHLLLLPLVYLALVQDRHKSPLHPLLMCNFKCPPSHTPPSPPSPSSHRSHQPHILTLLPHPHLDSLFFKPATNPLFKSTYIPFSQATGHTSPTLFLLSPQTHLNSTPSSQATGHTYATLLHPLLHSCHLHTPSTLPCFVPLHSCSLLPPTSTTQFAPPTGSSPTLATSYLPVSAAAAAASGGIRSDSGGGGGTGTLFTIGGDTTTSVSPPVQQQPSQTPPVPKPRAHAAAGQQVPNSAHLPYHPVPAPRSHPSPVMTGAAPKPPPARPSVQARASSLMANLPQGQPLLSRPGLGVPVLPPIPPRSSTSPSFPSSHTSPPSHPPSSSPPCPPPYQRQSSPTGDGGNRSGSPPPPYYPSPHGANDNRRFSQPVPLPSQQHTPSHFTLPDPQSSLSPEQRSQVESVAGMGFPAPRVARAVRRFSGNHTQVVDFLILVGGLEESCRSKGDSAEMALAVSDNNEEKAKRYLQKVGYYRESGFSEKSVHEAYEKAGKDWDRALDILTQHTS</sequence>
<reference evidence="3" key="1">
    <citation type="submission" date="2023-03" db="EMBL/GenBank/DDBJ databases">
        <authorList>
            <person name="Steffen K."/>
            <person name="Cardenas P."/>
        </authorList>
    </citation>
    <scope>NUCLEOTIDE SEQUENCE</scope>
</reference>
<feature type="compositionally biased region" description="Low complexity" evidence="1">
    <location>
        <begin position="232"/>
        <end position="253"/>
    </location>
</feature>
<name>A0AA35TRN0_GEOBA</name>
<dbReference type="PROSITE" id="PS50030">
    <property type="entry name" value="UBA"/>
    <property type="match status" value="1"/>
</dbReference>
<dbReference type="EMBL" id="CASHTH010003962">
    <property type="protein sequence ID" value="CAI8051801.1"/>
    <property type="molecule type" value="Genomic_DNA"/>
</dbReference>